<feature type="signal peptide" evidence="2">
    <location>
        <begin position="1"/>
        <end position="19"/>
    </location>
</feature>
<dbReference type="Proteomes" id="UP000661193">
    <property type="component" value="Unassembled WGS sequence"/>
</dbReference>
<evidence type="ECO:0000313" key="4">
    <source>
        <dbReference type="Proteomes" id="UP000661193"/>
    </source>
</evidence>
<evidence type="ECO:0000313" key="3">
    <source>
        <dbReference type="EMBL" id="MBL6280471.1"/>
    </source>
</evidence>
<sequence length="133" mass="14227">MWRRVVTGVVAVAVMAALASCSTIGDIVDNGDSFEDRAEAIDAVYEQGKSSRKLMEKTGIVVDEASCDSSWVTSGAKDAENDMNKPSNNRANDADFQERRRLSFINGCMDRPNSLPPVNAPSLQPTTSGSASP</sequence>
<dbReference type="PROSITE" id="PS51257">
    <property type="entry name" value="PROKAR_LIPOPROTEIN"/>
    <property type="match status" value="1"/>
</dbReference>
<feature type="compositionally biased region" description="Basic and acidic residues" evidence="1">
    <location>
        <begin position="92"/>
        <end position="101"/>
    </location>
</feature>
<keyword evidence="2" id="KW-0732">Signal</keyword>
<feature type="compositionally biased region" description="Polar residues" evidence="1">
    <location>
        <begin position="121"/>
        <end position="133"/>
    </location>
</feature>
<keyword evidence="4" id="KW-1185">Reference proteome</keyword>
<comment type="caution">
    <text evidence="3">The sequence shown here is derived from an EMBL/GenBank/DDBJ whole genome shotgun (WGS) entry which is preliminary data.</text>
</comment>
<name>A0ABS1UVT2_9ACTN</name>
<organism evidence="3 4">
    <name type="scientific">Micromonospora fiedleri</name>
    <dbReference type="NCBI Taxonomy" id="1157498"/>
    <lineage>
        <taxon>Bacteria</taxon>
        <taxon>Bacillati</taxon>
        <taxon>Actinomycetota</taxon>
        <taxon>Actinomycetes</taxon>
        <taxon>Micromonosporales</taxon>
        <taxon>Micromonosporaceae</taxon>
        <taxon>Micromonospora</taxon>
    </lineage>
</organism>
<protein>
    <recommendedName>
        <fullName evidence="5">Lipoprotein</fullName>
    </recommendedName>
</protein>
<gene>
    <name evidence="3" type="ORF">JMF97_30395</name>
</gene>
<feature type="region of interest" description="Disordered" evidence="1">
    <location>
        <begin position="74"/>
        <end position="133"/>
    </location>
</feature>
<evidence type="ECO:0000256" key="2">
    <source>
        <dbReference type="SAM" id="SignalP"/>
    </source>
</evidence>
<proteinExistence type="predicted"/>
<feature type="chain" id="PRO_5046149769" description="Lipoprotein" evidence="2">
    <location>
        <begin position="20"/>
        <end position="133"/>
    </location>
</feature>
<evidence type="ECO:0000256" key="1">
    <source>
        <dbReference type="SAM" id="MobiDB-lite"/>
    </source>
</evidence>
<reference evidence="3 4" key="1">
    <citation type="submission" date="2021-01" db="EMBL/GenBank/DDBJ databases">
        <title>Genome sequencing of Micromonospora fiedleri MG-37.</title>
        <authorList>
            <person name="Moreland P.E.J."/>
            <person name="Stach J.E.M."/>
        </authorList>
    </citation>
    <scope>NUCLEOTIDE SEQUENCE [LARGE SCALE GENOMIC DNA]</scope>
    <source>
        <strain evidence="3 4">MG-37</strain>
    </source>
</reference>
<evidence type="ECO:0008006" key="5">
    <source>
        <dbReference type="Google" id="ProtNLM"/>
    </source>
</evidence>
<dbReference type="RefSeq" id="WP_203224655.1">
    <property type="nucleotide sequence ID" value="NZ_JAETXL010000023.1"/>
</dbReference>
<dbReference type="EMBL" id="JAETXL010000023">
    <property type="protein sequence ID" value="MBL6280471.1"/>
    <property type="molecule type" value="Genomic_DNA"/>
</dbReference>
<accession>A0ABS1UVT2</accession>